<comment type="caution">
    <text evidence="3">The sequence shown here is derived from an EMBL/GenBank/DDBJ whole genome shotgun (WGS) entry which is preliminary data.</text>
</comment>
<evidence type="ECO:0000256" key="2">
    <source>
        <dbReference type="SAM" id="Phobius"/>
    </source>
</evidence>
<feature type="compositionally biased region" description="Low complexity" evidence="1">
    <location>
        <begin position="261"/>
        <end position="272"/>
    </location>
</feature>
<proteinExistence type="predicted"/>
<feature type="region of interest" description="Disordered" evidence="1">
    <location>
        <begin position="251"/>
        <end position="289"/>
    </location>
</feature>
<feature type="compositionally biased region" description="Polar residues" evidence="1">
    <location>
        <begin position="523"/>
        <end position="541"/>
    </location>
</feature>
<evidence type="ECO:0000313" key="3">
    <source>
        <dbReference type="EMBL" id="KAF9454897.1"/>
    </source>
</evidence>
<evidence type="ECO:0000256" key="1">
    <source>
        <dbReference type="SAM" id="MobiDB-lite"/>
    </source>
</evidence>
<feature type="compositionally biased region" description="Basic residues" evidence="1">
    <location>
        <begin position="709"/>
        <end position="719"/>
    </location>
</feature>
<accession>A0A9P6C7K6</accession>
<feature type="compositionally biased region" description="Pro residues" evidence="1">
    <location>
        <begin position="355"/>
        <end position="371"/>
    </location>
</feature>
<dbReference type="OrthoDB" id="10617571at2759"/>
<feature type="transmembrane region" description="Helical" evidence="2">
    <location>
        <begin position="219"/>
        <end position="243"/>
    </location>
</feature>
<feature type="compositionally biased region" description="Polar residues" evidence="1">
    <location>
        <begin position="462"/>
        <end position="471"/>
    </location>
</feature>
<feature type="compositionally biased region" description="Polar residues" evidence="1">
    <location>
        <begin position="332"/>
        <end position="348"/>
    </location>
</feature>
<feature type="region of interest" description="Disordered" evidence="1">
    <location>
        <begin position="189"/>
        <end position="211"/>
    </location>
</feature>
<feature type="compositionally biased region" description="Basic and acidic residues" evidence="1">
    <location>
        <begin position="480"/>
        <end position="493"/>
    </location>
</feature>
<feature type="compositionally biased region" description="Polar residues" evidence="1">
    <location>
        <begin position="426"/>
        <end position="446"/>
    </location>
</feature>
<protein>
    <submittedName>
        <fullName evidence="3">Uncharacterized protein</fullName>
    </submittedName>
</protein>
<feature type="compositionally biased region" description="Low complexity" evidence="1">
    <location>
        <begin position="452"/>
        <end position="461"/>
    </location>
</feature>
<keyword evidence="2" id="KW-1133">Transmembrane helix</keyword>
<keyword evidence="4" id="KW-1185">Reference proteome</keyword>
<name>A0A9P6C7K6_9AGAR</name>
<organism evidence="3 4">
    <name type="scientific">Macrolepiota fuliginosa MF-IS2</name>
    <dbReference type="NCBI Taxonomy" id="1400762"/>
    <lineage>
        <taxon>Eukaryota</taxon>
        <taxon>Fungi</taxon>
        <taxon>Dikarya</taxon>
        <taxon>Basidiomycota</taxon>
        <taxon>Agaricomycotina</taxon>
        <taxon>Agaricomycetes</taxon>
        <taxon>Agaricomycetidae</taxon>
        <taxon>Agaricales</taxon>
        <taxon>Agaricineae</taxon>
        <taxon>Agaricaceae</taxon>
        <taxon>Macrolepiota</taxon>
    </lineage>
</organism>
<dbReference type="Proteomes" id="UP000807342">
    <property type="component" value="Unassembled WGS sequence"/>
</dbReference>
<gene>
    <name evidence="3" type="ORF">P691DRAFT_770006</name>
</gene>
<dbReference type="EMBL" id="MU151051">
    <property type="protein sequence ID" value="KAF9454897.1"/>
    <property type="molecule type" value="Genomic_DNA"/>
</dbReference>
<reference evidence="3" key="1">
    <citation type="submission" date="2020-11" db="EMBL/GenBank/DDBJ databases">
        <authorList>
            <consortium name="DOE Joint Genome Institute"/>
            <person name="Ahrendt S."/>
            <person name="Riley R."/>
            <person name="Andreopoulos W."/>
            <person name="Labutti K."/>
            <person name="Pangilinan J."/>
            <person name="Ruiz-Duenas F.J."/>
            <person name="Barrasa J.M."/>
            <person name="Sanchez-Garcia M."/>
            <person name="Camarero S."/>
            <person name="Miyauchi S."/>
            <person name="Serrano A."/>
            <person name="Linde D."/>
            <person name="Babiker R."/>
            <person name="Drula E."/>
            <person name="Ayuso-Fernandez I."/>
            <person name="Pacheco R."/>
            <person name="Padilla G."/>
            <person name="Ferreira P."/>
            <person name="Barriuso J."/>
            <person name="Kellner H."/>
            <person name="Castanera R."/>
            <person name="Alfaro M."/>
            <person name="Ramirez L."/>
            <person name="Pisabarro A.G."/>
            <person name="Kuo A."/>
            <person name="Tritt A."/>
            <person name="Lipzen A."/>
            <person name="He G."/>
            <person name="Yan M."/>
            <person name="Ng V."/>
            <person name="Cullen D."/>
            <person name="Martin F."/>
            <person name="Rosso M.-N."/>
            <person name="Henrissat B."/>
            <person name="Hibbett D."/>
            <person name="Martinez A.T."/>
            <person name="Grigoriev I.V."/>
        </authorList>
    </citation>
    <scope>NUCLEOTIDE SEQUENCE</scope>
    <source>
        <strain evidence="3">MF-IS2</strain>
    </source>
</reference>
<feature type="region of interest" description="Disordered" evidence="1">
    <location>
        <begin position="332"/>
        <end position="719"/>
    </location>
</feature>
<dbReference type="AlphaFoldDB" id="A0A9P6C7K6"/>
<keyword evidence="2" id="KW-0812">Transmembrane</keyword>
<keyword evidence="2" id="KW-0472">Membrane</keyword>
<sequence>MAFLVPSLGSFIQHIWLLLFIPRVAGSLRVLRLSASELNTSFEQPGVSFLSTSVPGLFLDFDIPTNASLVRVYGHKYGGASLYGVCLGCRGAFEVIDGHKPSLQTPFESAPSCLFSLALNGQEGRSLELHNLYDHRFDTHGKITFAFIEYIFGNQGGSQASDGEVLVCRNNLSWSRPKHTLARRINAQATTPAPPIPQTPAPSISQTPPSHSLGDKMDAMIGLIAALITIILVIFLVSAYYILHLRRQEAKQRHPEQGLENNTNSNPTTKSTMISSATAALDQDSQPRDKVEILLKDRYITDQEEMTLWNSTPPPLPPKAYVARADRSPIQTQTVQADMTTPSINRLQPRSRPEPLGPPPREPVPDVPKPPEAAVARPYKGGNAMTSTVNPDSPARLRGQMNSPSSRLNIDKSLPQDDRRVGGNISDRTLPSHSRSQSGTDSSATSHESRPRAPLSSLPSRDTSLPRSIPSTEGIGRLAKSNEERARLKRLDTSGRYAGDPTQMRTIREPDLSNTSPQPPAQTTPITLGHTRSASDIQQGTRLRPLPKIRTLRESKSSPDLEDGESMDGIRMGAAAQPSRIPIRGPLKQNVRQVEPLRTPRASSHSRKNGYSQTEPRISIKIPPDPLDWLTPSTEAPTLPSPAQPASPKNRLPQHITGRPAGRPEESQSSKRSAARLPSLLPPPQYEQLTAPSERGLSFETPVITPLVPRKRALPKPPI</sequence>
<evidence type="ECO:0000313" key="4">
    <source>
        <dbReference type="Proteomes" id="UP000807342"/>
    </source>
</evidence>